<sequence>MRQSTESLSLSHMFMVALARGNEGGIGLIGHLGELGLSLTFSCWMEHCIPFILDPSKTLLESVIPHLDVFIDPKALMQIETALYKDQSSELQSTSTIGSATISAFPTANLKCQVFRASDNVNTEETNVMYDALERIWVSVYRC</sequence>
<dbReference type="AlphaFoldDB" id="A0A7E4V0G6"/>
<name>A0A7E4V0G6_PANRE</name>
<evidence type="ECO:0000313" key="2">
    <source>
        <dbReference type="WBParaSite" id="Pan_g15057.t1"/>
    </source>
</evidence>
<reference evidence="2" key="2">
    <citation type="submission" date="2020-10" db="UniProtKB">
        <authorList>
            <consortium name="WormBaseParasite"/>
        </authorList>
    </citation>
    <scope>IDENTIFICATION</scope>
</reference>
<protein>
    <submittedName>
        <fullName evidence="2">DENN domain-containing protein 5B</fullName>
    </submittedName>
</protein>
<dbReference type="WBParaSite" id="Pan_g15057.t1">
    <property type="protein sequence ID" value="Pan_g15057.t1"/>
    <property type="gene ID" value="Pan_g15057"/>
</dbReference>
<accession>A0A7E4V0G6</accession>
<dbReference type="Proteomes" id="UP000492821">
    <property type="component" value="Unassembled WGS sequence"/>
</dbReference>
<proteinExistence type="predicted"/>
<keyword evidence="1" id="KW-1185">Reference proteome</keyword>
<evidence type="ECO:0000313" key="1">
    <source>
        <dbReference type="Proteomes" id="UP000492821"/>
    </source>
</evidence>
<reference evidence="1" key="1">
    <citation type="journal article" date="2013" name="Genetics">
        <title>The draft genome and transcriptome of Panagrellus redivivus are shaped by the harsh demands of a free-living lifestyle.</title>
        <authorList>
            <person name="Srinivasan J."/>
            <person name="Dillman A.R."/>
            <person name="Macchietto M.G."/>
            <person name="Heikkinen L."/>
            <person name="Lakso M."/>
            <person name="Fracchia K.M."/>
            <person name="Antoshechkin I."/>
            <person name="Mortazavi A."/>
            <person name="Wong G."/>
            <person name="Sternberg P.W."/>
        </authorList>
    </citation>
    <scope>NUCLEOTIDE SEQUENCE [LARGE SCALE GENOMIC DNA]</scope>
    <source>
        <strain evidence="1">MT8872</strain>
    </source>
</reference>
<organism evidence="1 2">
    <name type="scientific">Panagrellus redivivus</name>
    <name type="common">Microworm</name>
    <dbReference type="NCBI Taxonomy" id="6233"/>
    <lineage>
        <taxon>Eukaryota</taxon>
        <taxon>Metazoa</taxon>
        <taxon>Ecdysozoa</taxon>
        <taxon>Nematoda</taxon>
        <taxon>Chromadorea</taxon>
        <taxon>Rhabditida</taxon>
        <taxon>Tylenchina</taxon>
        <taxon>Panagrolaimomorpha</taxon>
        <taxon>Panagrolaimoidea</taxon>
        <taxon>Panagrolaimidae</taxon>
        <taxon>Panagrellus</taxon>
    </lineage>
</organism>